<dbReference type="RefSeq" id="WP_013920641.1">
    <property type="nucleotide sequence ID" value="NC_015690.1"/>
</dbReference>
<gene>
    <name evidence="2" type="ordered locus">KNP414_06987</name>
</gene>
<proteinExistence type="predicted"/>
<evidence type="ECO:0008006" key="4">
    <source>
        <dbReference type="Google" id="ProtNLM"/>
    </source>
</evidence>
<accession>F8FIP5</accession>
<dbReference type="Proteomes" id="UP000006620">
    <property type="component" value="Chromosome"/>
</dbReference>
<dbReference type="AlphaFoldDB" id="F8FIP5"/>
<feature type="signal peptide" evidence="1">
    <location>
        <begin position="1"/>
        <end position="33"/>
    </location>
</feature>
<evidence type="ECO:0000256" key="1">
    <source>
        <dbReference type="SAM" id="SignalP"/>
    </source>
</evidence>
<protein>
    <recommendedName>
        <fullName evidence="4">SLH domain-containing protein</fullName>
    </recommendedName>
</protein>
<dbReference type="EMBL" id="CP002869">
    <property type="protein sequence ID" value="AEI45499.1"/>
    <property type="molecule type" value="Genomic_DNA"/>
</dbReference>
<dbReference type="PATRIC" id="fig|1036673.3.peg.6518"/>
<reference evidence="3" key="1">
    <citation type="submission" date="2011-06" db="EMBL/GenBank/DDBJ databases">
        <title>Complete genome sequence of Paenibacillus mucilaginosus KNP414.</title>
        <authorList>
            <person name="Wang J."/>
            <person name="Hu S."/>
            <person name="Hu X."/>
            <person name="Zhang B."/>
            <person name="Dong D."/>
            <person name="Zhang S."/>
            <person name="Zhao K."/>
            <person name="Wu D."/>
        </authorList>
    </citation>
    <scope>NUCLEOTIDE SEQUENCE [LARGE SCALE GENOMIC DNA]</scope>
    <source>
        <strain evidence="3">KNP414</strain>
    </source>
</reference>
<reference evidence="2 3" key="2">
    <citation type="journal article" date="2013" name="Genome Announc.">
        <title>Genome Sequence of Growth-Improving Paenibacillus mucilaginosus Strain KNP414.</title>
        <authorList>
            <person name="Lu J.J."/>
            <person name="Wang J.F."/>
            <person name="Hu X.F."/>
        </authorList>
    </citation>
    <scope>NUCLEOTIDE SEQUENCE [LARGE SCALE GENOMIC DNA]</scope>
    <source>
        <strain evidence="2 3">KNP414</strain>
    </source>
</reference>
<evidence type="ECO:0000313" key="2">
    <source>
        <dbReference type="EMBL" id="AEI45499.1"/>
    </source>
</evidence>
<dbReference type="KEGG" id="pms:KNP414_06987"/>
<evidence type="ECO:0000313" key="3">
    <source>
        <dbReference type="Proteomes" id="UP000006620"/>
    </source>
</evidence>
<organism evidence="2 3">
    <name type="scientific">Paenibacillus mucilaginosus (strain KNP414)</name>
    <dbReference type="NCBI Taxonomy" id="1036673"/>
    <lineage>
        <taxon>Bacteria</taxon>
        <taxon>Bacillati</taxon>
        <taxon>Bacillota</taxon>
        <taxon>Bacilli</taxon>
        <taxon>Bacillales</taxon>
        <taxon>Paenibacillaceae</taxon>
        <taxon>Paenibacillus</taxon>
    </lineage>
</organism>
<name>F8FIP5_PAEMK</name>
<feature type="chain" id="PRO_5039022874" description="SLH domain-containing protein" evidence="1">
    <location>
        <begin position="34"/>
        <end position="461"/>
    </location>
</feature>
<sequence length="461" mass="49811">MPHRFTFRTRTLLALSVSLAFSGLSLPSGFPSAQPASAAPAAGSAETPAAIEAFLQDRYGLSLPAAPTKGDFIAETAEILELGDAAIAGPFTDVSVSDAVYRPALALYSQGILTSDTVGAAAPLTRGTAVYLAVKAAGLKELAYTYPQEKVQASLSRLGLAYPGDGRLTLQAAQELAAAADSGLLPEAYAASFDPWAPAGKAFAAVLLGQILSVRGEYKHYLTTTGDSEVYSKLLQAYRTQVLIEVPALQPAVDQALKEGLITGYNLKDERYAPHFDKSRSLTYGHSDIAHAVQLIGLLRSEGLQAKIQLEPKTSAFLYLKEWGEPETSPDYKVVPLENGNGIAYAREYDLSFEFDTAEQKEKFNGIISAYAKKNSEDQPGLITGSWWQPLYYSLTELPEYKLIANNVIQGDGYYAQTFTLVDQAQAFADGIKKIKPDAGVDSYTFWVDEPFYNYLLGGFK</sequence>
<dbReference type="HOGENOM" id="CLU_051802_0_0_9"/>
<keyword evidence="1" id="KW-0732">Signal</keyword>